<dbReference type="SUPFAM" id="SSF53850">
    <property type="entry name" value="Periplasmic binding protein-like II"/>
    <property type="match status" value="1"/>
</dbReference>
<evidence type="ECO:0000313" key="4">
    <source>
        <dbReference type="Proteomes" id="UP000199373"/>
    </source>
</evidence>
<protein>
    <submittedName>
        <fullName evidence="3">Phosphate transport system substrate-binding protein</fullName>
    </submittedName>
</protein>
<reference evidence="3 4" key="1">
    <citation type="submission" date="2016-10" db="EMBL/GenBank/DDBJ databases">
        <authorList>
            <person name="de Groot N.N."/>
        </authorList>
    </citation>
    <scope>NUCLEOTIDE SEQUENCE [LARGE SCALE GENOMIC DNA]</scope>
    <source>
        <strain evidence="3 4">TC2-24</strain>
    </source>
</reference>
<dbReference type="RefSeq" id="WP_091915630.1">
    <property type="nucleotide sequence ID" value="NZ_FOIQ01000003.1"/>
</dbReference>
<dbReference type="Pfam" id="PF12849">
    <property type="entry name" value="PBP_like_2"/>
    <property type="match status" value="1"/>
</dbReference>
<proteinExistence type="predicted"/>
<dbReference type="Gene3D" id="3.40.190.10">
    <property type="entry name" value="Periplasmic binding protein-like II"/>
    <property type="match status" value="2"/>
</dbReference>
<feature type="domain" description="PBP" evidence="2">
    <location>
        <begin position="45"/>
        <end position="289"/>
    </location>
</feature>
<dbReference type="InterPro" id="IPR050811">
    <property type="entry name" value="Phosphate_ABC_transporter"/>
</dbReference>
<dbReference type="AlphaFoldDB" id="A0A1I0NYR4"/>
<evidence type="ECO:0000256" key="1">
    <source>
        <dbReference type="ARBA" id="ARBA00022729"/>
    </source>
</evidence>
<dbReference type="Proteomes" id="UP000199373">
    <property type="component" value="Unassembled WGS sequence"/>
</dbReference>
<sequence>MNAFNKFTRLVGLTLILGLFPGCGNKPNPALEEAYQKAASVLASDESFYPIIDEELYYFTTQTLDSITPLYINEQDAVKKLMKIETFLAFTTRDFTEKERKSLKDRKYLPRAIPIAYDGLAIIVNNANPDSCITIKDFRRILKGEVTQWNEIYPHNKLGDIDVVFDNPLSSTVRWCVDSILGGQQFSTGKNIGAVKTSAAVIDYVEKHVNSLGIIGSNWLNDKRDTTNVTFKKNISVMGVSKMDSAKSYNSWKPYQYYLYNGNYPLRRTIYALLNDTRNGVPSGFAHFVQLPKGQKIILRAGLLPRSANMNVRDVIVNKE</sequence>
<evidence type="ECO:0000313" key="3">
    <source>
        <dbReference type="EMBL" id="SEW07018.1"/>
    </source>
</evidence>
<gene>
    <name evidence="3" type="ORF">SAMN04487850_1456</name>
</gene>
<keyword evidence="1" id="KW-0732">Signal</keyword>
<dbReference type="InterPro" id="IPR024370">
    <property type="entry name" value="PBP_domain"/>
</dbReference>
<organism evidence="3 4">
    <name type="scientific">Prevotella aff. ruminicola Tc2-24</name>
    <dbReference type="NCBI Taxonomy" id="81582"/>
    <lineage>
        <taxon>Bacteria</taxon>
        <taxon>Pseudomonadati</taxon>
        <taxon>Bacteroidota</taxon>
        <taxon>Bacteroidia</taxon>
        <taxon>Bacteroidales</taxon>
        <taxon>Prevotellaceae</taxon>
        <taxon>Prevotella</taxon>
    </lineage>
</organism>
<name>A0A1I0NYR4_9BACT</name>
<accession>A0A1I0NYR4</accession>
<keyword evidence="4" id="KW-1185">Reference proteome</keyword>
<dbReference type="PANTHER" id="PTHR30570">
    <property type="entry name" value="PERIPLASMIC PHOSPHATE BINDING COMPONENT OF PHOSPHATE ABC TRANSPORTER"/>
    <property type="match status" value="1"/>
</dbReference>
<dbReference type="EMBL" id="FOIQ01000003">
    <property type="protein sequence ID" value="SEW07018.1"/>
    <property type="molecule type" value="Genomic_DNA"/>
</dbReference>
<evidence type="ECO:0000259" key="2">
    <source>
        <dbReference type="Pfam" id="PF12849"/>
    </source>
</evidence>
<dbReference type="PANTHER" id="PTHR30570:SF1">
    <property type="entry name" value="PHOSPHATE-BINDING PROTEIN PSTS"/>
    <property type="match status" value="1"/>
</dbReference>